<comment type="caution">
    <text evidence="1">The sequence shown here is derived from an EMBL/GenBank/DDBJ whole genome shotgun (WGS) entry which is preliminary data.</text>
</comment>
<gene>
    <name evidence="1" type="ORF">SCALOS_LOCUS9066</name>
</gene>
<evidence type="ECO:0000313" key="1">
    <source>
        <dbReference type="EMBL" id="CAG8662006.1"/>
    </source>
</evidence>
<protein>
    <submittedName>
        <fullName evidence="1">11033_t:CDS:1</fullName>
    </submittedName>
</protein>
<feature type="non-terminal residue" evidence="1">
    <location>
        <position position="1"/>
    </location>
</feature>
<dbReference type="EMBL" id="CAJVPM010026440">
    <property type="protein sequence ID" value="CAG8662006.1"/>
    <property type="molecule type" value="Genomic_DNA"/>
</dbReference>
<accession>A0ACA9NNJ2</accession>
<sequence length="115" mass="13706">LLRQITSGFTDTADITEKKPFITYQQKVKNGQTMTTKLDYIFIDEDYAHLCHRTETRYGNSDHLLIPRMKEEIIEELLNVKCKEDWDLFKTRIQSIFRAYKPPPKPESRLQKLNK</sequence>
<reference evidence="1" key="1">
    <citation type="submission" date="2021-06" db="EMBL/GenBank/DDBJ databases">
        <authorList>
            <person name="Kallberg Y."/>
            <person name="Tangrot J."/>
            <person name="Rosling A."/>
        </authorList>
    </citation>
    <scope>NUCLEOTIDE SEQUENCE</scope>
    <source>
        <strain evidence="1">AU212A</strain>
    </source>
</reference>
<dbReference type="Proteomes" id="UP000789860">
    <property type="component" value="Unassembled WGS sequence"/>
</dbReference>
<keyword evidence="2" id="KW-1185">Reference proteome</keyword>
<proteinExistence type="predicted"/>
<name>A0ACA9NNJ2_9GLOM</name>
<organism evidence="1 2">
    <name type="scientific">Scutellospora calospora</name>
    <dbReference type="NCBI Taxonomy" id="85575"/>
    <lineage>
        <taxon>Eukaryota</taxon>
        <taxon>Fungi</taxon>
        <taxon>Fungi incertae sedis</taxon>
        <taxon>Mucoromycota</taxon>
        <taxon>Glomeromycotina</taxon>
        <taxon>Glomeromycetes</taxon>
        <taxon>Diversisporales</taxon>
        <taxon>Gigasporaceae</taxon>
        <taxon>Scutellospora</taxon>
    </lineage>
</organism>
<feature type="non-terminal residue" evidence="1">
    <location>
        <position position="115"/>
    </location>
</feature>
<evidence type="ECO:0000313" key="2">
    <source>
        <dbReference type="Proteomes" id="UP000789860"/>
    </source>
</evidence>